<dbReference type="CDD" id="cd07067">
    <property type="entry name" value="HP_PGM_like"/>
    <property type="match status" value="1"/>
</dbReference>
<dbReference type="KEGG" id="poc:NCTC13071_01277"/>
<dbReference type="Gene3D" id="3.40.50.1240">
    <property type="entry name" value="Phosphoglycerate mutase-like"/>
    <property type="match status" value="1"/>
</dbReference>
<dbReference type="PANTHER" id="PTHR48100:SF59">
    <property type="entry name" value="ADENOSYLCOBALAMIN_ALPHA-RIBAZOLE PHOSPHATASE"/>
    <property type="match status" value="1"/>
</dbReference>
<organism evidence="2 3">
    <name type="scientific">Segatella oris</name>
    <dbReference type="NCBI Taxonomy" id="28135"/>
    <lineage>
        <taxon>Bacteria</taxon>
        <taxon>Pseudomonadati</taxon>
        <taxon>Bacteroidota</taxon>
        <taxon>Bacteroidia</taxon>
        <taxon>Bacteroidales</taxon>
        <taxon>Prevotellaceae</taxon>
        <taxon>Segatella</taxon>
    </lineage>
</organism>
<dbReference type="InterPro" id="IPR017578">
    <property type="entry name" value="Ribazole_CobC"/>
</dbReference>
<dbReference type="InterPro" id="IPR029033">
    <property type="entry name" value="His_PPase_superfam"/>
</dbReference>
<dbReference type="GO" id="GO:0009236">
    <property type="term" value="P:cobalamin biosynthetic process"/>
    <property type="evidence" value="ECO:0007669"/>
    <property type="project" value="UniProtKB-UniRule"/>
</dbReference>
<dbReference type="GO" id="GO:0043755">
    <property type="term" value="F:alpha-ribazole phosphatase activity"/>
    <property type="evidence" value="ECO:0007669"/>
    <property type="project" value="UniProtKB-UniRule"/>
</dbReference>
<sequence length="178" mass="20143">MKVTLIRHTKVDVPKGTCYGWSDVPVANSFEEEAAVTKQNLMKKQPFDAVFSSPLTRARKLAAYCGYPHPTLDNRLKEMNMGDWEMRLYDDIAKEDPHILAWYEDYMHLEATGGESFPLLYNRVSAFLDWLKTQSYDHVAIFAHGGVLICAGIYGGLFAKENAFENLVAFGGIQEIEI</sequence>
<dbReference type="EMBL" id="LR134384">
    <property type="protein sequence ID" value="VEH15279.1"/>
    <property type="molecule type" value="Genomic_DNA"/>
</dbReference>
<dbReference type="SMART" id="SM00855">
    <property type="entry name" value="PGAM"/>
    <property type="match status" value="1"/>
</dbReference>
<evidence type="ECO:0000313" key="3">
    <source>
        <dbReference type="Proteomes" id="UP000274578"/>
    </source>
</evidence>
<dbReference type="RefSeq" id="WP_018920063.1">
    <property type="nucleotide sequence ID" value="NZ_LR134384.1"/>
</dbReference>
<name>A0A3S4ULL2_9BACT</name>
<reference evidence="2 3" key="1">
    <citation type="submission" date="2018-12" db="EMBL/GenBank/DDBJ databases">
        <authorList>
            <consortium name="Pathogen Informatics"/>
        </authorList>
    </citation>
    <scope>NUCLEOTIDE SEQUENCE [LARGE SCALE GENOMIC DNA]</scope>
    <source>
        <strain evidence="2 3">NCTC13071</strain>
    </source>
</reference>
<dbReference type="SUPFAM" id="SSF53254">
    <property type="entry name" value="Phosphoglycerate mutase-like"/>
    <property type="match status" value="1"/>
</dbReference>
<gene>
    <name evidence="2" type="primary">cobC_2</name>
    <name evidence="2" type="ORF">NCTC13071_01277</name>
</gene>
<evidence type="ECO:0000313" key="2">
    <source>
        <dbReference type="EMBL" id="VEH15279.1"/>
    </source>
</evidence>
<dbReference type="Pfam" id="PF00300">
    <property type="entry name" value="His_Phos_1"/>
    <property type="match status" value="1"/>
</dbReference>
<dbReference type="GeneID" id="85012123"/>
<dbReference type="AlphaFoldDB" id="A0A3S4ULL2"/>
<evidence type="ECO:0000256" key="1">
    <source>
        <dbReference type="NCBIfam" id="TIGR03162"/>
    </source>
</evidence>
<keyword evidence="2" id="KW-0378">Hydrolase</keyword>
<dbReference type="NCBIfam" id="TIGR03162">
    <property type="entry name" value="ribazole_cobC"/>
    <property type="match status" value="1"/>
</dbReference>
<dbReference type="InterPro" id="IPR013078">
    <property type="entry name" value="His_Pase_superF_clade-1"/>
</dbReference>
<proteinExistence type="predicted"/>
<dbReference type="InterPro" id="IPR050275">
    <property type="entry name" value="PGM_Phosphatase"/>
</dbReference>
<dbReference type="EC" id="3.1.3.73" evidence="1"/>
<dbReference type="PANTHER" id="PTHR48100">
    <property type="entry name" value="BROAD-SPECIFICITY PHOSPHATASE YOR283W-RELATED"/>
    <property type="match status" value="1"/>
</dbReference>
<dbReference type="Proteomes" id="UP000274578">
    <property type="component" value="Chromosome 1"/>
</dbReference>
<accession>A0A3S4ULL2</accession>
<protein>
    <recommendedName>
        <fullName evidence="1">Alpha-ribazole phosphatase</fullName>
        <ecNumber evidence="1">3.1.3.73</ecNumber>
    </recommendedName>
</protein>
<dbReference type="GO" id="GO:0005737">
    <property type="term" value="C:cytoplasm"/>
    <property type="evidence" value="ECO:0007669"/>
    <property type="project" value="TreeGrafter"/>
</dbReference>